<proteinExistence type="predicted"/>
<protein>
    <submittedName>
        <fullName evidence="1">Uncharacterized protein</fullName>
    </submittedName>
</protein>
<evidence type="ECO:0000313" key="1">
    <source>
        <dbReference type="EMBL" id="MBX26550.1"/>
    </source>
</evidence>
<reference evidence="1" key="1">
    <citation type="submission" date="2018-02" db="EMBL/GenBank/DDBJ databases">
        <title>Rhizophora mucronata_Transcriptome.</title>
        <authorList>
            <person name="Meera S.P."/>
            <person name="Sreeshan A."/>
            <person name="Augustine A."/>
        </authorList>
    </citation>
    <scope>NUCLEOTIDE SEQUENCE</scope>
    <source>
        <tissue evidence="1">Leaf</tissue>
    </source>
</reference>
<name>A0A2P2M8K0_RHIMU</name>
<sequence length="23" mass="2555">MTCSILPLLRKTFLCNRKGSGIC</sequence>
<dbReference type="AlphaFoldDB" id="A0A2P2M8K0"/>
<organism evidence="1">
    <name type="scientific">Rhizophora mucronata</name>
    <name type="common">Asiatic mangrove</name>
    <dbReference type="NCBI Taxonomy" id="61149"/>
    <lineage>
        <taxon>Eukaryota</taxon>
        <taxon>Viridiplantae</taxon>
        <taxon>Streptophyta</taxon>
        <taxon>Embryophyta</taxon>
        <taxon>Tracheophyta</taxon>
        <taxon>Spermatophyta</taxon>
        <taxon>Magnoliopsida</taxon>
        <taxon>eudicotyledons</taxon>
        <taxon>Gunneridae</taxon>
        <taxon>Pentapetalae</taxon>
        <taxon>rosids</taxon>
        <taxon>fabids</taxon>
        <taxon>Malpighiales</taxon>
        <taxon>Rhizophoraceae</taxon>
        <taxon>Rhizophora</taxon>
    </lineage>
</organism>
<dbReference type="EMBL" id="GGEC01046066">
    <property type="protein sequence ID" value="MBX26550.1"/>
    <property type="molecule type" value="Transcribed_RNA"/>
</dbReference>
<accession>A0A2P2M8K0</accession>